<sequence>MALLRPFDVAIETAENGEQAVAKVQDQAFDLVLMDVQMPVMDGLTATRAIRALDLPRLKGLPIIAMTANVLPDQVQKCLDAGMDDHLGKPIEPARLLALLSEWPGRTHEAA</sequence>
<dbReference type="GO" id="GO:0000160">
    <property type="term" value="P:phosphorelay signal transduction system"/>
    <property type="evidence" value="ECO:0007669"/>
    <property type="project" value="UniProtKB-KW"/>
</dbReference>
<gene>
    <name evidence="5" type="ORF">JKL49_02620</name>
</gene>
<organism evidence="5">
    <name type="scientific">Phenylobacterium glaciei</name>
    <dbReference type="NCBI Taxonomy" id="2803784"/>
    <lineage>
        <taxon>Bacteria</taxon>
        <taxon>Pseudomonadati</taxon>
        <taxon>Pseudomonadota</taxon>
        <taxon>Alphaproteobacteria</taxon>
        <taxon>Caulobacterales</taxon>
        <taxon>Caulobacteraceae</taxon>
        <taxon>Phenylobacterium</taxon>
    </lineage>
</organism>
<dbReference type="Gene3D" id="3.40.50.2300">
    <property type="match status" value="1"/>
</dbReference>
<evidence type="ECO:0000313" key="5">
    <source>
        <dbReference type="EMBL" id="QQZ50506.1"/>
    </source>
</evidence>
<feature type="domain" description="Response regulatory" evidence="4">
    <location>
        <begin position="1"/>
        <end position="104"/>
    </location>
</feature>
<protein>
    <submittedName>
        <fullName evidence="5">Response regulator</fullName>
    </submittedName>
</protein>
<dbReference type="PANTHER" id="PTHR45339">
    <property type="entry name" value="HYBRID SIGNAL TRANSDUCTION HISTIDINE KINASE J"/>
    <property type="match status" value="1"/>
</dbReference>
<evidence type="ECO:0000256" key="2">
    <source>
        <dbReference type="ARBA" id="ARBA00023012"/>
    </source>
</evidence>
<dbReference type="Pfam" id="PF00072">
    <property type="entry name" value="Response_reg"/>
    <property type="match status" value="1"/>
</dbReference>
<reference evidence="5" key="1">
    <citation type="submission" date="2021-01" db="EMBL/GenBank/DDBJ databases">
        <title>Genome sequence of Phenylobacterium sp. 20VBR1 isolated from a valley glaceir, Ny-Alesund, Svalbard.</title>
        <authorList>
            <person name="Thomas F.A."/>
            <person name="Krishnan K.P."/>
            <person name="Sinha R.K."/>
        </authorList>
    </citation>
    <scope>NUCLEOTIDE SEQUENCE</scope>
    <source>
        <strain evidence="5">20VBR1</strain>
    </source>
</reference>
<evidence type="ECO:0000256" key="1">
    <source>
        <dbReference type="ARBA" id="ARBA00022553"/>
    </source>
</evidence>
<feature type="modified residue" description="4-aspartylphosphate" evidence="3">
    <location>
        <position position="35"/>
    </location>
</feature>
<dbReference type="SMART" id="SM00448">
    <property type="entry name" value="REC"/>
    <property type="match status" value="1"/>
</dbReference>
<dbReference type="PROSITE" id="PS50110">
    <property type="entry name" value="RESPONSE_REGULATORY"/>
    <property type="match status" value="1"/>
</dbReference>
<evidence type="ECO:0000259" key="4">
    <source>
        <dbReference type="PROSITE" id="PS50110"/>
    </source>
</evidence>
<dbReference type="SUPFAM" id="SSF52172">
    <property type="entry name" value="CheY-like"/>
    <property type="match status" value="1"/>
</dbReference>
<dbReference type="PANTHER" id="PTHR45339:SF1">
    <property type="entry name" value="HYBRID SIGNAL TRANSDUCTION HISTIDINE KINASE J"/>
    <property type="match status" value="1"/>
</dbReference>
<evidence type="ECO:0000256" key="3">
    <source>
        <dbReference type="PROSITE-ProRule" id="PRU00169"/>
    </source>
</evidence>
<dbReference type="EMBL" id="CP068570">
    <property type="protein sequence ID" value="QQZ50506.1"/>
    <property type="molecule type" value="Genomic_DNA"/>
</dbReference>
<keyword evidence="1 3" id="KW-0597">Phosphoprotein</keyword>
<dbReference type="CDD" id="cd17546">
    <property type="entry name" value="REC_hyHK_CKI1_RcsC-like"/>
    <property type="match status" value="1"/>
</dbReference>
<name>A0A974S953_9CAUL</name>
<dbReference type="InterPro" id="IPR011006">
    <property type="entry name" value="CheY-like_superfamily"/>
</dbReference>
<keyword evidence="2" id="KW-0902">Two-component regulatory system</keyword>
<proteinExistence type="predicted"/>
<dbReference type="AlphaFoldDB" id="A0A974S953"/>
<dbReference type="InterPro" id="IPR001789">
    <property type="entry name" value="Sig_transdc_resp-reg_receiver"/>
</dbReference>
<accession>A0A974S953</accession>